<dbReference type="PANTHER" id="PTHR40124:SF1">
    <property type="entry name" value="DISAGGREGATASE RELATED REPEAT PROTEIN"/>
    <property type="match status" value="1"/>
</dbReference>
<keyword evidence="4" id="KW-1185">Reference proteome</keyword>
<dbReference type="Pfam" id="PF21294">
    <property type="entry name" value="Polysacc_lyase_14"/>
    <property type="match status" value="1"/>
</dbReference>
<evidence type="ECO:0000313" key="3">
    <source>
        <dbReference type="EMBL" id="KAA1260085.1"/>
    </source>
</evidence>
<feature type="chain" id="PRO_5022886117" description="Polysaccharide lyase 14 domain-containing protein" evidence="1">
    <location>
        <begin position="21"/>
        <end position="255"/>
    </location>
</feature>
<reference evidence="3 4" key="1">
    <citation type="submission" date="2019-08" db="EMBL/GenBank/DDBJ databases">
        <title>Deep-cultivation of Planctomycetes and their phenomic and genomic characterization uncovers novel biology.</title>
        <authorList>
            <person name="Wiegand S."/>
            <person name="Jogler M."/>
            <person name="Boedeker C."/>
            <person name="Pinto D."/>
            <person name="Vollmers J."/>
            <person name="Rivas-Marin E."/>
            <person name="Kohn T."/>
            <person name="Peeters S.H."/>
            <person name="Heuer A."/>
            <person name="Rast P."/>
            <person name="Oberbeckmann S."/>
            <person name="Bunk B."/>
            <person name="Jeske O."/>
            <person name="Meyerdierks A."/>
            <person name="Storesund J.E."/>
            <person name="Kallscheuer N."/>
            <person name="Luecker S."/>
            <person name="Lage O.M."/>
            <person name="Pohl T."/>
            <person name="Merkel B.J."/>
            <person name="Hornburger P."/>
            <person name="Mueller R.-W."/>
            <person name="Bruemmer F."/>
            <person name="Labrenz M."/>
            <person name="Spormann A.M."/>
            <person name="Op Den Camp H."/>
            <person name="Overmann J."/>
            <person name="Amann R."/>
            <person name="Jetten M.S.M."/>
            <person name="Mascher T."/>
            <person name="Medema M.H."/>
            <person name="Devos D.P."/>
            <person name="Kaster A.-K."/>
            <person name="Ovreas L."/>
            <person name="Rohde M."/>
            <person name="Galperin M.Y."/>
            <person name="Jogler C."/>
        </authorList>
    </citation>
    <scope>NUCLEOTIDE SEQUENCE [LARGE SCALE GENOMIC DNA]</scope>
    <source>
        <strain evidence="3 4">LF1</strain>
    </source>
</reference>
<sequence length="255" mass="28306" precursor="true">MGICLILVLGWVFPVSQSDAESSAGKANMATPMPPGKLDRDTLKSHNPSVLWAKTAGRLELVRQDAKPDVLRVSYPAGGWGSKHSGAQIKFALPPTQTKTVQYRVRFANDFDFVKGGKLPGLAGGSATTGKRRPTGDGWSARFMWRRGGDAVLYLYHLDQRKSHGDDFALGVRFKPGVWHTIKQRVTVNSDQERDGRIEVWFDQAKVLDASSLRLQSDNQAPVDRFYFSTFFGGTGDEWAPKQDQVIDFADFKTL</sequence>
<dbReference type="Gene3D" id="2.60.120.200">
    <property type="match status" value="1"/>
</dbReference>
<dbReference type="Proteomes" id="UP000322699">
    <property type="component" value="Unassembled WGS sequence"/>
</dbReference>
<dbReference type="InterPro" id="IPR048958">
    <property type="entry name" value="Polysacc_lyase_14"/>
</dbReference>
<feature type="signal peptide" evidence="1">
    <location>
        <begin position="1"/>
        <end position="20"/>
    </location>
</feature>
<evidence type="ECO:0000256" key="1">
    <source>
        <dbReference type="SAM" id="SignalP"/>
    </source>
</evidence>
<gene>
    <name evidence="3" type="ORF">LF1_26240</name>
</gene>
<dbReference type="EMBL" id="VRLW01000001">
    <property type="protein sequence ID" value="KAA1260085.1"/>
    <property type="molecule type" value="Genomic_DNA"/>
</dbReference>
<proteinExistence type="predicted"/>
<protein>
    <recommendedName>
        <fullName evidence="2">Polysaccharide lyase 14 domain-containing protein</fullName>
    </recommendedName>
</protein>
<evidence type="ECO:0000313" key="4">
    <source>
        <dbReference type="Proteomes" id="UP000322699"/>
    </source>
</evidence>
<dbReference type="PANTHER" id="PTHR40124">
    <property type="match status" value="1"/>
</dbReference>
<dbReference type="AlphaFoldDB" id="A0A5B1CJH7"/>
<name>A0A5B1CJH7_9BACT</name>
<accession>A0A5B1CJH7</accession>
<feature type="domain" description="Polysaccharide lyase 14" evidence="2">
    <location>
        <begin position="65"/>
        <end position="252"/>
    </location>
</feature>
<organism evidence="3 4">
    <name type="scientific">Rubripirellula obstinata</name>
    <dbReference type="NCBI Taxonomy" id="406547"/>
    <lineage>
        <taxon>Bacteria</taxon>
        <taxon>Pseudomonadati</taxon>
        <taxon>Planctomycetota</taxon>
        <taxon>Planctomycetia</taxon>
        <taxon>Pirellulales</taxon>
        <taxon>Pirellulaceae</taxon>
        <taxon>Rubripirellula</taxon>
    </lineage>
</organism>
<evidence type="ECO:0000259" key="2">
    <source>
        <dbReference type="Pfam" id="PF21294"/>
    </source>
</evidence>
<comment type="caution">
    <text evidence="3">The sequence shown here is derived from an EMBL/GenBank/DDBJ whole genome shotgun (WGS) entry which is preliminary data.</text>
</comment>
<keyword evidence="1" id="KW-0732">Signal</keyword>